<dbReference type="SUPFAM" id="SSF103473">
    <property type="entry name" value="MFS general substrate transporter"/>
    <property type="match status" value="1"/>
</dbReference>
<comment type="subcellular location">
    <subcellularLocation>
        <location evidence="1">Membrane</location>
        <topology evidence="1">Multi-pass membrane protein</topology>
    </subcellularLocation>
</comment>
<organism evidence="8 9">
    <name type="scientific">Rhizorhabdus histidinilytica</name>
    <dbReference type="NCBI Taxonomy" id="439228"/>
    <lineage>
        <taxon>Bacteria</taxon>
        <taxon>Pseudomonadati</taxon>
        <taxon>Pseudomonadota</taxon>
        <taxon>Alphaproteobacteria</taxon>
        <taxon>Sphingomonadales</taxon>
        <taxon>Sphingomonadaceae</taxon>
        <taxon>Rhizorhabdus</taxon>
    </lineage>
</organism>
<dbReference type="Gene3D" id="1.20.1720.10">
    <property type="entry name" value="Multidrug resistance protein D"/>
    <property type="match status" value="1"/>
</dbReference>
<dbReference type="Proteomes" id="UP000189818">
    <property type="component" value="Unassembled WGS sequence"/>
</dbReference>
<evidence type="ECO:0000259" key="7">
    <source>
        <dbReference type="PROSITE" id="PS50850"/>
    </source>
</evidence>
<feature type="transmembrane region" description="Helical" evidence="6">
    <location>
        <begin position="317"/>
        <end position="338"/>
    </location>
</feature>
<keyword evidence="3 6" id="KW-0812">Transmembrane</keyword>
<evidence type="ECO:0000256" key="5">
    <source>
        <dbReference type="ARBA" id="ARBA00023136"/>
    </source>
</evidence>
<gene>
    <name evidence="8" type="ORF">SAMN06295920_101247</name>
</gene>
<feature type="transmembrane region" description="Helical" evidence="6">
    <location>
        <begin position="227"/>
        <end position="248"/>
    </location>
</feature>
<dbReference type="PANTHER" id="PTHR23502">
    <property type="entry name" value="MAJOR FACILITATOR SUPERFAMILY"/>
    <property type="match status" value="1"/>
</dbReference>
<keyword evidence="2" id="KW-0813">Transport</keyword>
<dbReference type="GO" id="GO:1990961">
    <property type="term" value="P:xenobiotic detoxification by transmembrane export across the plasma membrane"/>
    <property type="evidence" value="ECO:0007669"/>
    <property type="project" value="TreeGrafter"/>
</dbReference>
<keyword evidence="5 6" id="KW-0472">Membrane</keyword>
<sequence>MNAPEPIQSENASHGLPFGEFVALMASLMAVNALGIDIMLPALGRIGTELGVSVENHQQLVIAVYIGAFGFGQLVHGPLADRFGRRPLLLGTMGIYALMSFIAAHAGSFELLLVARALQGFVAASTRVLSISIVRDCYAGRRMARVTSLCFMVFLAVPILAPTLGQLILIVAPWRWIFYLLGAFSLFVALWAGLRLPETLAPDRRRSIALDSILDATRTTLRDRLSLGYAFASAVVYGGLVGFLNSSQQIFARSFHAPELFAPGFAAIAVMMAIAALLNSRIVERLGTRLVSHSALIAMILLSLVRLGVVLSGRETVLIFALFQGATMFLFGLTGSNFSAMAMERVGHIAGTASSIQGFMQSLIGTLIGIAIGQTFSGTTLPLTLGFLIGSSAALLIVLVAERGQLFRAHNCRPTPQV</sequence>
<accession>A0A1T4ZUG5</accession>
<dbReference type="InterPro" id="IPR020846">
    <property type="entry name" value="MFS_dom"/>
</dbReference>
<feature type="transmembrane region" description="Helical" evidence="6">
    <location>
        <begin position="21"/>
        <end position="40"/>
    </location>
</feature>
<keyword evidence="9" id="KW-1185">Reference proteome</keyword>
<dbReference type="CDD" id="cd17320">
    <property type="entry name" value="MFS_MdfA_MDR_like"/>
    <property type="match status" value="1"/>
</dbReference>
<feature type="transmembrane region" description="Helical" evidence="6">
    <location>
        <begin position="88"/>
        <end position="107"/>
    </location>
</feature>
<evidence type="ECO:0000313" key="8">
    <source>
        <dbReference type="EMBL" id="SKB26401.1"/>
    </source>
</evidence>
<evidence type="ECO:0000256" key="6">
    <source>
        <dbReference type="SAM" id="Phobius"/>
    </source>
</evidence>
<dbReference type="GO" id="GO:0022857">
    <property type="term" value="F:transmembrane transporter activity"/>
    <property type="evidence" value="ECO:0007669"/>
    <property type="project" value="InterPro"/>
</dbReference>
<feature type="transmembrane region" description="Helical" evidence="6">
    <location>
        <begin position="146"/>
        <end position="170"/>
    </location>
</feature>
<keyword evidence="4 6" id="KW-1133">Transmembrane helix</keyword>
<feature type="transmembrane region" description="Helical" evidence="6">
    <location>
        <begin position="260"/>
        <end position="278"/>
    </location>
</feature>
<dbReference type="GO" id="GO:0005886">
    <property type="term" value="C:plasma membrane"/>
    <property type="evidence" value="ECO:0007669"/>
    <property type="project" value="TreeGrafter"/>
</dbReference>
<dbReference type="OrthoDB" id="9800416at2"/>
<evidence type="ECO:0000256" key="2">
    <source>
        <dbReference type="ARBA" id="ARBA00022448"/>
    </source>
</evidence>
<evidence type="ECO:0000313" key="9">
    <source>
        <dbReference type="Proteomes" id="UP000189818"/>
    </source>
</evidence>
<protein>
    <submittedName>
        <fullName evidence="8">MFS transporter, DHA1 family, bicyclomycin/chloramphenicol resistance protein</fullName>
    </submittedName>
</protein>
<dbReference type="PANTHER" id="PTHR23502:SF132">
    <property type="entry name" value="POLYAMINE TRANSPORTER 2-RELATED"/>
    <property type="match status" value="1"/>
</dbReference>
<dbReference type="AlphaFoldDB" id="A0A1T4ZUG5"/>
<dbReference type="EMBL" id="FUYM01000001">
    <property type="protein sequence ID" value="SKB26401.1"/>
    <property type="molecule type" value="Genomic_DNA"/>
</dbReference>
<dbReference type="PROSITE" id="PS50850">
    <property type="entry name" value="MFS"/>
    <property type="match status" value="1"/>
</dbReference>
<feature type="transmembrane region" description="Helical" evidence="6">
    <location>
        <begin position="60"/>
        <end position="76"/>
    </location>
</feature>
<evidence type="ECO:0000256" key="4">
    <source>
        <dbReference type="ARBA" id="ARBA00022989"/>
    </source>
</evidence>
<proteinExistence type="predicted"/>
<dbReference type="InterPro" id="IPR011701">
    <property type="entry name" value="MFS"/>
</dbReference>
<feature type="transmembrane region" description="Helical" evidence="6">
    <location>
        <begin position="383"/>
        <end position="401"/>
    </location>
</feature>
<feature type="domain" description="Major facilitator superfamily (MFS) profile" evidence="7">
    <location>
        <begin position="21"/>
        <end position="404"/>
    </location>
</feature>
<feature type="transmembrane region" description="Helical" evidence="6">
    <location>
        <begin position="290"/>
        <end position="311"/>
    </location>
</feature>
<evidence type="ECO:0000256" key="1">
    <source>
        <dbReference type="ARBA" id="ARBA00004141"/>
    </source>
</evidence>
<dbReference type="STRING" id="439228.SAMN06295920_101247"/>
<feature type="transmembrane region" description="Helical" evidence="6">
    <location>
        <begin position="176"/>
        <end position="196"/>
    </location>
</feature>
<name>A0A1T4ZUG5_9SPHN</name>
<feature type="transmembrane region" description="Helical" evidence="6">
    <location>
        <begin position="113"/>
        <end position="134"/>
    </location>
</feature>
<evidence type="ECO:0000256" key="3">
    <source>
        <dbReference type="ARBA" id="ARBA00022692"/>
    </source>
</evidence>
<reference evidence="9" key="1">
    <citation type="submission" date="2017-02" db="EMBL/GenBank/DDBJ databases">
        <authorList>
            <person name="Varghese N."/>
            <person name="Submissions S."/>
        </authorList>
    </citation>
    <scope>NUCLEOTIDE SEQUENCE [LARGE SCALE GENOMIC DNA]</scope>
    <source>
        <strain evidence="9">UM2</strain>
    </source>
</reference>
<dbReference type="RefSeq" id="WP_079646219.1">
    <property type="nucleotide sequence ID" value="NZ_FUYM01000001.1"/>
</dbReference>
<dbReference type="Pfam" id="PF07690">
    <property type="entry name" value="MFS_1"/>
    <property type="match status" value="1"/>
</dbReference>
<dbReference type="InterPro" id="IPR036259">
    <property type="entry name" value="MFS_trans_sf"/>
</dbReference>